<protein>
    <recommendedName>
        <fullName evidence="3">F-box domain-containing protein</fullName>
    </recommendedName>
</protein>
<dbReference type="EMBL" id="PDLN01000018">
    <property type="protein sequence ID" value="RDW61500.1"/>
    <property type="molecule type" value="Genomic_DNA"/>
</dbReference>
<proteinExistence type="predicted"/>
<organism evidence="1 2">
    <name type="scientific">Coleophoma crateriformis</name>
    <dbReference type="NCBI Taxonomy" id="565419"/>
    <lineage>
        <taxon>Eukaryota</taxon>
        <taxon>Fungi</taxon>
        <taxon>Dikarya</taxon>
        <taxon>Ascomycota</taxon>
        <taxon>Pezizomycotina</taxon>
        <taxon>Leotiomycetes</taxon>
        <taxon>Helotiales</taxon>
        <taxon>Dermateaceae</taxon>
        <taxon>Coleophoma</taxon>
    </lineage>
</organism>
<comment type="caution">
    <text evidence="1">The sequence shown here is derived from an EMBL/GenBank/DDBJ whole genome shotgun (WGS) entry which is preliminary data.</text>
</comment>
<sequence length="507" mass="56737">MALTRLPPEILARVVEETMPDGFESFAVTCQAVYNSCQNFLTKHSRLRRLYHEFRYHGDGSLSDESACASSFQLLLRIADEPLIARYIVKADLKRDAVPEDAKIVKAHIRQMTNSGKFLSLLKDSPYLEMAGVNPSSVVQYLISQYTLDDGDAGLAVTLLLTLLHNVTELTLPTCWSQLGDGPRDSLEGGNPMKIAPLLDAIIKHANDPQRRNASLSKLTTILPHTAWGYENREELTSFTPFLSITSMRNFSAGSCVAVDDGYTGIPFPKPEQETFGFGMEKIDLIGFCVDPVELRTFLLPMSRLQVFRMSYETKWHGCGHDWDATNTFDAIQEAVGNTLEELSFSALNCFGNIDAGITSMKKFTKLKDFEVDVKLLTRDGDDLSEVPRLGDLLPATIETLCLLAENFDDVTAELDHLLSKIAISRDERLPNLKTIEMRTFLVSVEDGSETISTSEIQSPLPASNQKWKQDLQALKPATIVRFVRTNDDTLPRFTSNFRRRYSVSDI</sequence>
<gene>
    <name evidence="1" type="ORF">BP5796_11392</name>
</gene>
<dbReference type="Proteomes" id="UP000256328">
    <property type="component" value="Unassembled WGS sequence"/>
</dbReference>
<keyword evidence="2" id="KW-1185">Reference proteome</keyword>
<accession>A0A3D8QIK5</accession>
<dbReference type="AlphaFoldDB" id="A0A3D8QIK5"/>
<name>A0A3D8QIK5_9HELO</name>
<evidence type="ECO:0000313" key="2">
    <source>
        <dbReference type="Proteomes" id="UP000256328"/>
    </source>
</evidence>
<dbReference type="OrthoDB" id="5421601at2759"/>
<evidence type="ECO:0008006" key="3">
    <source>
        <dbReference type="Google" id="ProtNLM"/>
    </source>
</evidence>
<evidence type="ECO:0000313" key="1">
    <source>
        <dbReference type="EMBL" id="RDW61500.1"/>
    </source>
</evidence>
<reference evidence="1 2" key="1">
    <citation type="journal article" date="2018" name="IMA Fungus">
        <title>IMA Genome-F 9: Draft genome sequence of Annulohypoxylon stygium, Aspergillus mulundensis, Berkeleyomyces basicola (syn. Thielaviopsis basicola), Ceratocystis smalleyi, two Cercospora beticola strains, Coleophoma cylindrospora, Fusarium fracticaudum, Phialophora cf. hyalina, and Morchella septimelata.</title>
        <authorList>
            <person name="Wingfield B.D."/>
            <person name="Bills G.F."/>
            <person name="Dong Y."/>
            <person name="Huang W."/>
            <person name="Nel W.J."/>
            <person name="Swalarsk-Parry B.S."/>
            <person name="Vaghefi N."/>
            <person name="Wilken P.M."/>
            <person name="An Z."/>
            <person name="de Beer Z.W."/>
            <person name="De Vos L."/>
            <person name="Chen L."/>
            <person name="Duong T.A."/>
            <person name="Gao Y."/>
            <person name="Hammerbacher A."/>
            <person name="Kikkert J.R."/>
            <person name="Li Y."/>
            <person name="Li H."/>
            <person name="Li K."/>
            <person name="Li Q."/>
            <person name="Liu X."/>
            <person name="Ma X."/>
            <person name="Naidoo K."/>
            <person name="Pethybridge S.J."/>
            <person name="Sun J."/>
            <person name="Steenkamp E.T."/>
            <person name="van der Nest M.A."/>
            <person name="van Wyk S."/>
            <person name="Wingfield M.J."/>
            <person name="Xiong C."/>
            <person name="Yue Q."/>
            <person name="Zhang X."/>
        </authorList>
    </citation>
    <scope>NUCLEOTIDE SEQUENCE [LARGE SCALE GENOMIC DNA]</scope>
    <source>
        <strain evidence="1 2">BP5796</strain>
    </source>
</reference>